<evidence type="ECO:0000259" key="4">
    <source>
        <dbReference type="Pfam" id="PF01420"/>
    </source>
</evidence>
<dbReference type="GO" id="GO:0003677">
    <property type="term" value="F:DNA binding"/>
    <property type="evidence" value="ECO:0007669"/>
    <property type="project" value="UniProtKB-KW"/>
</dbReference>
<dbReference type="AlphaFoldDB" id="A0AAW5TVB7"/>
<dbReference type="PANTHER" id="PTHR30408">
    <property type="entry name" value="TYPE-1 RESTRICTION ENZYME ECOKI SPECIFICITY PROTEIN"/>
    <property type="match status" value="1"/>
</dbReference>
<dbReference type="CDD" id="cd17266">
    <property type="entry name" value="RMtype1_S_Sau1132ORF3780P-TRD2-CR2_like"/>
    <property type="match status" value="1"/>
</dbReference>
<accession>A0AAW5TVB7</accession>
<sequence length="402" mass="46282">MKMEVLSIGQICSRFSSGKNITAANIHEFGLYPVYGGNGLRGFTNSYNYDGECAIIGRQGAYCGNVKYVLGKSYMSEHAIVAVTNPNHNNRYFAYKLSLAKLGRFSGQAAQPGLSVTKLLRLKFEMPSRQYQDRVASILSTYDSLIENNTKRIRILEKMAENLYKEWFVRFRFPGYEKVEFADSKYGKLPNTFEIVRMKDVFGYYIGGGWGEENESDEFPEVASVIRGADFPNVWHYDVDSCPRRFHKTRNYKARRLEAGDIIMEISGGTSEQPVGRTVLVTKELVERFEGGRVICASFCKLIRLNKEKVSPYYFYYWMKFLYDTRIIDRFQLQSTGIINFKFEPFLRKGDVMLPAKEIMEAFGKKVMVLHQEMNLLAKQNSLLARQRDLLLPRLMSGKLEV</sequence>
<dbReference type="Pfam" id="PF01420">
    <property type="entry name" value="Methylase_S"/>
    <property type="match status" value="1"/>
</dbReference>
<dbReference type="EC" id="3.1.21.-" evidence="5"/>
<feature type="domain" description="Type I restriction modification DNA specificity" evidence="4">
    <location>
        <begin position="3"/>
        <end position="156"/>
    </location>
</feature>
<dbReference type="RefSeq" id="WP_264958871.1">
    <property type="nucleotide sequence ID" value="NZ_JAPDUQ010000001.1"/>
</dbReference>
<name>A0AAW5TVB7_9BACT</name>
<organism evidence="5 6">
    <name type="scientific">Segatella copri</name>
    <dbReference type="NCBI Taxonomy" id="165179"/>
    <lineage>
        <taxon>Bacteria</taxon>
        <taxon>Pseudomonadati</taxon>
        <taxon>Bacteroidota</taxon>
        <taxon>Bacteroidia</taxon>
        <taxon>Bacteroidales</taxon>
        <taxon>Prevotellaceae</taxon>
        <taxon>Segatella</taxon>
    </lineage>
</organism>
<comment type="similarity">
    <text evidence="1">Belongs to the type-I restriction system S methylase family.</text>
</comment>
<reference evidence="5" key="1">
    <citation type="submission" date="2022-11" db="EMBL/GenBank/DDBJ databases">
        <title>Genomic repertoires linked with pathogenic potency of arthritogenic Prevotella copri isolated from the gut of rheumatoid arthritis patients.</title>
        <authorList>
            <person name="Nii T."/>
            <person name="Maeda Y."/>
            <person name="Motooka D."/>
            <person name="Naito M."/>
            <person name="Matsumoto Y."/>
            <person name="Ogawa T."/>
            <person name="Oguro-Igashira E."/>
            <person name="Kishikawa T."/>
            <person name="Yamashita M."/>
            <person name="Koizumi S."/>
            <person name="Kurakawa T."/>
            <person name="Okumura R."/>
            <person name="Kayama H."/>
            <person name="Murakami M."/>
            <person name="Sakaguchi T."/>
            <person name="Das B."/>
            <person name="Nakamura S."/>
            <person name="Okada Y."/>
            <person name="Kumanogoh A."/>
            <person name="Takeda K."/>
        </authorList>
    </citation>
    <scope>NUCLEOTIDE SEQUENCE</scope>
    <source>
        <strain evidence="5">N016-13</strain>
    </source>
</reference>
<keyword evidence="5" id="KW-0540">Nuclease</keyword>
<dbReference type="GO" id="GO:0004519">
    <property type="term" value="F:endonuclease activity"/>
    <property type="evidence" value="ECO:0007669"/>
    <property type="project" value="UniProtKB-KW"/>
</dbReference>
<keyword evidence="2" id="KW-0680">Restriction system</keyword>
<dbReference type="InterPro" id="IPR052021">
    <property type="entry name" value="Type-I_RS_S_subunit"/>
</dbReference>
<dbReference type="InterPro" id="IPR000055">
    <property type="entry name" value="Restrct_endonuc_typeI_TRD"/>
</dbReference>
<proteinExistence type="inferred from homology"/>
<dbReference type="GO" id="GO:0016787">
    <property type="term" value="F:hydrolase activity"/>
    <property type="evidence" value="ECO:0007669"/>
    <property type="project" value="UniProtKB-KW"/>
</dbReference>
<dbReference type="InterPro" id="IPR044946">
    <property type="entry name" value="Restrct_endonuc_typeI_TRD_sf"/>
</dbReference>
<evidence type="ECO:0000313" key="5">
    <source>
        <dbReference type="EMBL" id="MCW4092884.1"/>
    </source>
</evidence>
<gene>
    <name evidence="5" type="ORF">ONT05_04780</name>
</gene>
<comment type="caution">
    <text evidence="5">The sequence shown here is derived from an EMBL/GenBank/DDBJ whole genome shotgun (WGS) entry which is preliminary data.</text>
</comment>
<dbReference type="EMBL" id="JAPDUS010000006">
    <property type="protein sequence ID" value="MCW4092884.1"/>
    <property type="molecule type" value="Genomic_DNA"/>
</dbReference>
<dbReference type="SUPFAM" id="SSF116734">
    <property type="entry name" value="DNA methylase specificity domain"/>
    <property type="match status" value="2"/>
</dbReference>
<dbReference type="Proteomes" id="UP001209074">
    <property type="component" value="Unassembled WGS sequence"/>
</dbReference>
<dbReference type="Gene3D" id="3.90.220.20">
    <property type="entry name" value="DNA methylase specificity domains"/>
    <property type="match status" value="2"/>
</dbReference>
<keyword evidence="5" id="KW-0255">Endonuclease</keyword>
<evidence type="ECO:0000256" key="2">
    <source>
        <dbReference type="ARBA" id="ARBA00022747"/>
    </source>
</evidence>
<evidence type="ECO:0000256" key="3">
    <source>
        <dbReference type="ARBA" id="ARBA00023125"/>
    </source>
</evidence>
<evidence type="ECO:0000256" key="1">
    <source>
        <dbReference type="ARBA" id="ARBA00010923"/>
    </source>
</evidence>
<keyword evidence="3" id="KW-0238">DNA-binding</keyword>
<protein>
    <submittedName>
        <fullName evidence="5">Restriction endonuclease subunit S</fullName>
        <ecNumber evidence="5">3.1.21.-</ecNumber>
    </submittedName>
</protein>
<evidence type="ECO:0000313" key="6">
    <source>
        <dbReference type="Proteomes" id="UP001209074"/>
    </source>
</evidence>
<dbReference type="GO" id="GO:0009307">
    <property type="term" value="P:DNA restriction-modification system"/>
    <property type="evidence" value="ECO:0007669"/>
    <property type="project" value="UniProtKB-KW"/>
</dbReference>
<keyword evidence="5" id="KW-0378">Hydrolase</keyword>
<dbReference type="PANTHER" id="PTHR30408:SF13">
    <property type="entry name" value="TYPE I RESTRICTION ENZYME HINDI SPECIFICITY SUBUNIT"/>
    <property type="match status" value="1"/>
</dbReference>